<dbReference type="SMART" id="SM00382">
    <property type="entry name" value="AAA"/>
    <property type="match status" value="1"/>
</dbReference>
<dbReference type="InterPro" id="IPR005286">
    <property type="entry name" value="Cell_div_FtsE"/>
</dbReference>
<accession>A0ABP7KCR9</accession>
<dbReference type="InterPro" id="IPR017871">
    <property type="entry name" value="ABC_transporter-like_CS"/>
</dbReference>
<organism evidence="12 13">
    <name type="scientific">Leifsonia kafniensis</name>
    <dbReference type="NCBI Taxonomy" id="475957"/>
    <lineage>
        <taxon>Bacteria</taxon>
        <taxon>Bacillati</taxon>
        <taxon>Actinomycetota</taxon>
        <taxon>Actinomycetes</taxon>
        <taxon>Micrococcales</taxon>
        <taxon>Microbacteriaceae</taxon>
        <taxon>Leifsonia</taxon>
    </lineage>
</organism>
<gene>
    <name evidence="9" type="primary">ftsE</name>
    <name evidence="12" type="ORF">GCM10022381_13450</name>
</gene>
<dbReference type="PROSITE" id="PS50893">
    <property type="entry name" value="ABC_TRANSPORTER_2"/>
    <property type="match status" value="1"/>
</dbReference>
<comment type="subunit">
    <text evidence="9">Homodimer. Forms a membrane-associated complex with FtsX.</text>
</comment>
<dbReference type="InterPro" id="IPR003439">
    <property type="entry name" value="ABC_transporter-like_ATP-bd"/>
</dbReference>
<evidence type="ECO:0000256" key="8">
    <source>
        <dbReference type="ARBA" id="ARBA00023306"/>
    </source>
</evidence>
<evidence type="ECO:0000256" key="3">
    <source>
        <dbReference type="ARBA" id="ARBA00022475"/>
    </source>
</evidence>
<dbReference type="InterPro" id="IPR003593">
    <property type="entry name" value="AAA+_ATPase"/>
</dbReference>
<dbReference type="PROSITE" id="PS00211">
    <property type="entry name" value="ABC_TRANSPORTER_1"/>
    <property type="match status" value="1"/>
</dbReference>
<dbReference type="NCBIfam" id="TIGR02673">
    <property type="entry name" value="FtsE"/>
    <property type="match status" value="1"/>
</dbReference>
<evidence type="ECO:0000256" key="2">
    <source>
        <dbReference type="ARBA" id="ARBA00020019"/>
    </source>
</evidence>
<dbReference type="RefSeq" id="WP_345063723.1">
    <property type="nucleotide sequence ID" value="NZ_BAABCN010000002.1"/>
</dbReference>
<evidence type="ECO:0000313" key="12">
    <source>
        <dbReference type="EMBL" id="GAA3871681.1"/>
    </source>
</evidence>
<evidence type="ECO:0000256" key="5">
    <source>
        <dbReference type="ARBA" id="ARBA00022741"/>
    </source>
</evidence>
<comment type="subcellular location">
    <subcellularLocation>
        <location evidence="9">Cell membrane</location>
        <topology evidence="9">Peripheral membrane protein</topology>
        <orientation evidence="9">Cytoplasmic side</orientation>
    </subcellularLocation>
</comment>
<evidence type="ECO:0000256" key="6">
    <source>
        <dbReference type="ARBA" id="ARBA00022840"/>
    </source>
</evidence>
<dbReference type="SUPFAM" id="SSF52540">
    <property type="entry name" value="P-loop containing nucleoside triphosphate hydrolases"/>
    <property type="match status" value="1"/>
</dbReference>
<evidence type="ECO:0000256" key="10">
    <source>
        <dbReference type="SAM" id="MobiDB-lite"/>
    </source>
</evidence>
<keyword evidence="6 9" id="KW-0067">ATP-binding</keyword>
<reference evidence="13" key="1">
    <citation type="journal article" date="2019" name="Int. J. Syst. Evol. Microbiol.">
        <title>The Global Catalogue of Microorganisms (GCM) 10K type strain sequencing project: providing services to taxonomists for standard genome sequencing and annotation.</title>
        <authorList>
            <consortium name="The Broad Institute Genomics Platform"/>
            <consortium name="The Broad Institute Genome Sequencing Center for Infectious Disease"/>
            <person name="Wu L."/>
            <person name="Ma J."/>
        </authorList>
    </citation>
    <scope>NUCLEOTIDE SEQUENCE [LARGE SCALE GENOMIC DNA]</scope>
    <source>
        <strain evidence="13">JCM 17021</strain>
    </source>
</reference>
<comment type="caution">
    <text evidence="12">The sequence shown here is derived from an EMBL/GenBank/DDBJ whole genome shotgun (WGS) entry which is preliminary data.</text>
</comment>
<keyword evidence="5 9" id="KW-0547">Nucleotide-binding</keyword>
<sequence>MIRFDHITKQYPGTNRPALNSVDVEILRGEFVFLVGASGSGKSSCLRLMLKEEKPTSGSIHVLGQDLRSISNRKVPYFRRNLGVVFQDFRLLPNKTVYDNVAFSLQVIGKSRGFIQEAVPDTLQMVGLSEKSRRFPHELSGGEQQRVAIARAIVNKPQILLADEPTGNLDPTTSAGIMALLASINAAGTTVVMATHEAGIVDKMKRRVIELVGGQIVRDERQGGYTTTAIQTIVAPNAAAAADAAATPSTDASAYARPVVAASATAAAAPAAPAVPAVSAAAVAPVVAAPVAAAPVAPPVAPAAPEARLETQVQIPVATQPSLVHPSAMPIIQSTPPAAPVAESAVRPAAEQIFHPAAPPVAQPITAPIAQPVAQPTIAQPTVAQPVAQSTIAQPTVAQSTVAAAPEQPRDANAAEASVSTVGDQLPADTGRIMTRPGLPVTQHEIPEQLTLAEKLGLRAPGEKPDQSGEQIVGPTR</sequence>
<dbReference type="Proteomes" id="UP001501803">
    <property type="component" value="Unassembled WGS sequence"/>
</dbReference>
<keyword evidence="8 9" id="KW-0131">Cell cycle</keyword>
<keyword evidence="4 9" id="KW-0132">Cell division</keyword>
<keyword evidence="3 9" id="KW-1003">Cell membrane</keyword>
<dbReference type="Gene3D" id="3.40.50.300">
    <property type="entry name" value="P-loop containing nucleotide triphosphate hydrolases"/>
    <property type="match status" value="1"/>
</dbReference>
<proteinExistence type="inferred from homology"/>
<comment type="function">
    <text evidence="9">Part of the ABC transporter FtsEX involved in cellular division.</text>
</comment>
<keyword evidence="7 9" id="KW-0472">Membrane</keyword>
<evidence type="ECO:0000313" key="13">
    <source>
        <dbReference type="Proteomes" id="UP001501803"/>
    </source>
</evidence>
<feature type="domain" description="ABC transporter" evidence="11">
    <location>
        <begin position="2"/>
        <end position="238"/>
    </location>
</feature>
<evidence type="ECO:0000259" key="11">
    <source>
        <dbReference type="PROSITE" id="PS50893"/>
    </source>
</evidence>
<protein>
    <recommendedName>
        <fullName evidence="2 9">Cell division ATP-binding protein FtsE</fullName>
    </recommendedName>
</protein>
<name>A0ABP7KCR9_9MICO</name>
<evidence type="ECO:0000256" key="7">
    <source>
        <dbReference type="ARBA" id="ARBA00023136"/>
    </source>
</evidence>
<comment type="similarity">
    <text evidence="1 9">Belongs to the ABC transporter superfamily.</text>
</comment>
<keyword evidence="13" id="KW-1185">Reference proteome</keyword>
<dbReference type="Pfam" id="PF00005">
    <property type="entry name" value="ABC_tran"/>
    <property type="match status" value="1"/>
</dbReference>
<dbReference type="InterPro" id="IPR015854">
    <property type="entry name" value="ABC_transpr_LolD-like"/>
</dbReference>
<dbReference type="EMBL" id="BAABCN010000002">
    <property type="protein sequence ID" value="GAA3871681.1"/>
    <property type="molecule type" value="Genomic_DNA"/>
</dbReference>
<evidence type="ECO:0000256" key="9">
    <source>
        <dbReference type="RuleBase" id="RU365094"/>
    </source>
</evidence>
<dbReference type="PANTHER" id="PTHR24220">
    <property type="entry name" value="IMPORT ATP-BINDING PROTEIN"/>
    <property type="match status" value="1"/>
</dbReference>
<dbReference type="PANTHER" id="PTHR24220:SF470">
    <property type="entry name" value="CELL DIVISION ATP-BINDING PROTEIN FTSE"/>
    <property type="match status" value="1"/>
</dbReference>
<evidence type="ECO:0000256" key="1">
    <source>
        <dbReference type="ARBA" id="ARBA00005417"/>
    </source>
</evidence>
<feature type="region of interest" description="Disordered" evidence="10">
    <location>
        <begin position="405"/>
        <end position="477"/>
    </location>
</feature>
<dbReference type="InterPro" id="IPR027417">
    <property type="entry name" value="P-loop_NTPase"/>
</dbReference>
<evidence type="ECO:0000256" key="4">
    <source>
        <dbReference type="ARBA" id="ARBA00022618"/>
    </source>
</evidence>